<dbReference type="Proteomes" id="UP001060261">
    <property type="component" value="Chromosome"/>
</dbReference>
<sequence length="76" mass="8552">MTQNAAAPQSDLPWLDLYVDGDSHPRRFDRPEAVRAYLSKVERLGEEGISTLLEVGEVAPPVTRRRYCLIPLTADK</sequence>
<reference evidence="1" key="1">
    <citation type="submission" date="2022-09" db="EMBL/GenBank/DDBJ databases">
        <title>genome sequence of Deinococcus rubellus.</title>
        <authorList>
            <person name="Srinivasan S."/>
        </authorList>
    </citation>
    <scope>NUCLEOTIDE SEQUENCE</scope>
    <source>
        <strain evidence="1">Ant6</strain>
    </source>
</reference>
<proteinExistence type="predicted"/>
<accession>A0ABY5YHL0</accession>
<organism evidence="1 2">
    <name type="scientific">Deinococcus rubellus</name>
    <dbReference type="NCBI Taxonomy" id="1889240"/>
    <lineage>
        <taxon>Bacteria</taxon>
        <taxon>Thermotogati</taxon>
        <taxon>Deinococcota</taxon>
        <taxon>Deinococci</taxon>
        <taxon>Deinococcales</taxon>
        <taxon>Deinococcaceae</taxon>
        <taxon>Deinococcus</taxon>
    </lineage>
</organism>
<protein>
    <submittedName>
        <fullName evidence="1">Uncharacterized protein</fullName>
    </submittedName>
</protein>
<evidence type="ECO:0000313" key="1">
    <source>
        <dbReference type="EMBL" id="UWX64300.1"/>
    </source>
</evidence>
<dbReference type="RefSeq" id="WP_260560575.1">
    <property type="nucleotide sequence ID" value="NZ_BAABEC010000077.1"/>
</dbReference>
<name>A0ABY5YHL0_9DEIO</name>
<gene>
    <name evidence="1" type="ORF">N0D28_01090</name>
</gene>
<keyword evidence="2" id="KW-1185">Reference proteome</keyword>
<evidence type="ECO:0000313" key="2">
    <source>
        <dbReference type="Proteomes" id="UP001060261"/>
    </source>
</evidence>
<dbReference type="EMBL" id="CP104213">
    <property type="protein sequence ID" value="UWX64300.1"/>
    <property type="molecule type" value="Genomic_DNA"/>
</dbReference>